<dbReference type="PATRIC" id="fig|362413.3.peg.815"/>
<comment type="caution">
    <text evidence="1">The sequence shown here is derived from an EMBL/GenBank/DDBJ whole genome shotgun (WGS) entry which is preliminary data.</text>
</comment>
<organism evidence="1 2">
    <name type="scientific">Flavobacterium aquidurense</name>
    <dbReference type="NCBI Taxonomy" id="362413"/>
    <lineage>
        <taxon>Bacteria</taxon>
        <taxon>Pseudomonadati</taxon>
        <taxon>Bacteroidota</taxon>
        <taxon>Flavobacteriia</taxon>
        <taxon>Flavobacteriales</taxon>
        <taxon>Flavobacteriaceae</taxon>
        <taxon>Flavobacterium</taxon>
    </lineage>
</organism>
<dbReference type="AlphaFoldDB" id="A0A0Q0WT71"/>
<dbReference type="PROSITE" id="PS51257">
    <property type="entry name" value="PROKAR_LIPOPROTEIN"/>
    <property type="match status" value="1"/>
</dbReference>
<dbReference type="OrthoDB" id="1372231at2"/>
<sequence>MKKNVFVIILVSVLFSCNGSQEKKVKKTSSIINKTTVKDSLKEDETVSDEEFKKEFDILLPRSYRTYDAKNPATSLSEKWIELYEENGTYYLGKADFKTEKDFDECTGDSLVSISPKNKVIVFMDLPELKTGSVKSLKIKKRKVWPKEKVSYAFNSVDYVFRAEGKVLSQFKTDPDENEEQIFKNVANYKLYLTIGNGTEKLLLAEDSFQDTFVELLFAGDIDADGKLDFVFGANRNYEEERVILFLSSKAKNEDTVKKVSEIAVQFDC</sequence>
<dbReference type="InterPro" id="IPR028994">
    <property type="entry name" value="Integrin_alpha_N"/>
</dbReference>
<accession>A0A0Q0WT71</accession>
<gene>
    <name evidence="1" type="ORF">RC62_838</name>
</gene>
<protein>
    <recommendedName>
        <fullName evidence="3">Lipoprotein</fullName>
    </recommendedName>
</protein>
<name>A0A0Q0WT71_9FLAO</name>
<evidence type="ECO:0000313" key="2">
    <source>
        <dbReference type="Proteomes" id="UP000050443"/>
    </source>
</evidence>
<evidence type="ECO:0008006" key="3">
    <source>
        <dbReference type="Google" id="ProtNLM"/>
    </source>
</evidence>
<reference evidence="1 2" key="1">
    <citation type="submission" date="2014-09" db="EMBL/GenBank/DDBJ databases">
        <title>Genome sequence of Flavobacterium aquidurense RC62.</title>
        <authorList>
            <person name="Kim J.F."/>
            <person name="Kwak M.-J."/>
        </authorList>
    </citation>
    <scope>NUCLEOTIDE SEQUENCE [LARGE SCALE GENOMIC DNA]</scope>
    <source>
        <strain evidence="1 2">RC62</strain>
    </source>
</reference>
<proteinExistence type="predicted"/>
<dbReference type="STRING" id="362413.RC62_838"/>
<dbReference type="SUPFAM" id="SSF69318">
    <property type="entry name" value="Integrin alpha N-terminal domain"/>
    <property type="match status" value="1"/>
</dbReference>
<evidence type="ECO:0000313" key="1">
    <source>
        <dbReference type="EMBL" id="KQB39161.1"/>
    </source>
</evidence>
<dbReference type="Proteomes" id="UP000050443">
    <property type="component" value="Unassembled WGS sequence"/>
</dbReference>
<dbReference type="RefSeq" id="WP_055095451.1">
    <property type="nucleotide sequence ID" value="NZ_JRLF01000012.1"/>
</dbReference>
<dbReference type="EMBL" id="JRLF01000012">
    <property type="protein sequence ID" value="KQB39161.1"/>
    <property type="molecule type" value="Genomic_DNA"/>
</dbReference>